<dbReference type="HAMAP" id="MF_00048">
    <property type="entry name" value="UPF0102"/>
    <property type="match status" value="1"/>
</dbReference>
<dbReference type="RefSeq" id="WP_212660033.1">
    <property type="nucleotide sequence ID" value="NZ_JAGXTP010000003.1"/>
</dbReference>
<gene>
    <name evidence="3" type="ORF">KD146_17075</name>
</gene>
<accession>A0A942E972</accession>
<dbReference type="EMBL" id="JAGXTP010000003">
    <property type="protein sequence ID" value="MBS3850415.1"/>
    <property type="molecule type" value="Genomic_DNA"/>
</dbReference>
<proteinExistence type="inferred from homology"/>
<dbReference type="GO" id="GO:0003676">
    <property type="term" value="F:nucleic acid binding"/>
    <property type="evidence" value="ECO:0007669"/>
    <property type="project" value="InterPro"/>
</dbReference>
<dbReference type="NCBIfam" id="NF009151">
    <property type="entry name" value="PRK12497.1-5"/>
    <property type="match status" value="1"/>
</dbReference>
<evidence type="ECO:0000256" key="2">
    <source>
        <dbReference type="HAMAP-Rule" id="MF_00048"/>
    </source>
</evidence>
<dbReference type="Gene3D" id="3.40.1350.10">
    <property type="match status" value="1"/>
</dbReference>
<dbReference type="Proteomes" id="UP000678281">
    <property type="component" value="Unassembled WGS sequence"/>
</dbReference>
<protein>
    <recommendedName>
        <fullName evidence="2">UPF0102 protein KD146_17075</fullName>
    </recommendedName>
</protein>
<dbReference type="PANTHER" id="PTHR34039">
    <property type="entry name" value="UPF0102 PROTEIN YRAN"/>
    <property type="match status" value="1"/>
</dbReference>
<evidence type="ECO:0000313" key="3">
    <source>
        <dbReference type="EMBL" id="MBS3850415.1"/>
    </source>
</evidence>
<reference evidence="3" key="1">
    <citation type="submission" date="2021-04" db="EMBL/GenBank/DDBJ databases">
        <title>Devosia litorisediminis sp. nov., isolated from a sand dune.</title>
        <authorList>
            <person name="Park S."/>
            <person name="Yoon J.-H."/>
        </authorList>
    </citation>
    <scope>NUCLEOTIDE SEQUENCE</scope>
    <source>
        <strain evidence="3">BSSL-BM10</strain>
    </source>
</reference>
<comment type="caution">
    <text evidence="3">The sequence shown here is derived from an EMBL/GenBank/DDBJ whole genome shotgun (WGS) entry which is preliminary data.</text>
</comment>
<keyword evidence="4" id="KW-1185">Reference proteome</keyword>
<name>A0A942E972_9HYPH</name>
<dbReference type="AlphaFoldDB" id="A0A942E972"/>
<dbReference type="InterPro" id="IPR011335">
    <property type="entry name" value="Restrct_endonuc-II-like"/>
</dbReference>
<comment type="similarity">
    <text evidence="1 2">Belongs to the UPF0102 family.</text>
</comment>
<organism evidence="3 4">
    <name type="scientific">Devosia litorisediminis</name>
    <dbReference type="NCBI Taxonomy" id="2829817"/>
    <lineage>
        <taxon>Bacteria</taxon>
        <taxon>Pseudomonadati</taxon>
        <taxon>Pseudomonadota</taxon>
        <taxon>Alphaproteobacteria</taxon>
        <taxon>Hyphomicrobiales</taxon>
        <taxon>Devosiaceae</taxon>
        <taxon>Devosia</taxon>
    </lineage>
</organism>
<dbReference type="NCBIfam" id="TIGR00252">
    <property type="entry name" value="YraN family protein"/>
    <property type="match status" value="1"/>
</dbReference>
<evidence type="ECO:0000256" key="1">
    <source>
        <dbReference type="ARBA" id="ARBA00006738"/>
    </source>
</evidence>
<dbReference type="InterPro" id="IPR011856">
    <property type="entry name" value="tRNA_endonuc-like_dom_sf"/>
</dbReference>
<dbReference type="Pfam" id="PF02021">
    <property type="entry name" value="UPF0102"/>
    <property type="match status" value="1"/>
</dbReference>
<evidence type="ECO:0000313" key="4">
    <source>
        <dbReference type="Proteomes" id="UP000678281"/>
    </source>
</evidence>
<sequence length="128" mass="14572">MQPSPSKPKNKARIAAYRGGHRAEALAALFLQLKLYRIIARRHKTPVGEIDLIAERFGTTVFVEVKARRTAARQAETLEAVNTSRITRAADYWLARNPAKADTDMRFDVIFLAPWRWPRHVINAFDAS</sequence>
<dbReference type="SUPFAM" id="SSF52980">
    <property type="entry name" value="Restriction endonuclease-like"/>
    <property type="match status" value="1"/>
</dbReference>
<dbReference type="PANTHER" id="PTHR34039:SF1">
    <property type="entry name" value="UPF0102 PROTEIN YRAN"/>
    <property type="match status" value="1"/>
</dbReference>
<dbReference type="InterPro" id="IPR003509">
    <property type="entry name" value="UPF0102_YraN-like"/>
</dbReference>